<gene>
    <name evidence="2" type="ORF">CKAH01_11885</name>
</gene>
<accession>A0AAD9YUS3</accession>
<evidence type="ECO:0000256" key="1">
    <source>
        <dbReference type="SAM" id="MobiDB-lite"/>
    </source>
</evidence>
<name>A0AAD9YUS3_COLKA</name>
<organism evidence="2 3">
    <name type="scientific">Colletotrichum kahawae</name>
    <name type="common">Coffee berry disease fungus</name>
    <dbReference type="NCBI Taxonomy" id="34407"/>
    <lineage>
        <taxon>Eukaryota</taxon>
        <taxon>Fungi</taxon>
        <taxon>Dikarya</taxon>
        <taxon>Ascomycota</taxon>
        <taxon>Pezizomycotina</taxon>
        <taxon>Sordariomycetes</taxon>
        <taxon>Hypocreomycetidae</taxon>
        <taxon>Glomerellales</taxon>
        <taxon>Glomerellaceae</taxon>
        <taxon>Colletotrichum</taxon>
        <taxon>Colletotrichum gloeosporioides species complex</taxon>
    </lineage>
</organism>
<dbReference type="EMBL" id="VYYT01000015">
    <property type="protein sequence ID" value="KAK2777839.1"/>
    <property type="molecule type" value="Genomic_DNA"/>
</dbReference>
<proteinExistence type="predicted"/>
<feature type="region of interest" description="Disordered" evidence="1">
    <location>
        <begin position="1"/>
        <end position="20"/>
    </location>
</feature>
<evidence type="ECO:0000313" key="2">
    <source>
        <dbReference type="EMBL" id="KAK2777839.1"/>
    </source>
</evidence>
<reference evidence="2" key="1">
    <citation type="submission" date="2023-02" db="EMBL/GenBank/DDBJ databases">
        <title>Colletotrichum kahawae CIFC_Que2 genome sequencing and assembly.</title>
        <authorList>
            <person name="Baroncelli R."/>
        </authorList>
    </citation>
    <scope>NUCLEOTIDE SEQUENCE</scope>
    <source>
        <strain evidence="2">CIFC_Que2</strain>
    </source>
</reference>
<keyword evidence="3" id="KW-1185">Reference proteome</keyword>
<evidence type="ECO:0000313" key="3">
    <source>
        <dbReference type="Proteomes" id="UP001281614"/>
    </source>
</evidence>
<comment type="caution">
    <text evidence="2">The sequence shown here is derived from an EMBL/GenBank/DDBJ whole genome shotgun (WGS) entry which is preliminary data.</text>
</comment>
<sequence>MMAKTSTKSREDANGLDINGIGSQSVSMAISLISSWVGEWIGGGVESETVTEDDEENHKPCCGHKSH</sequence>
<dbReference type="Proteomes" id="UP001281614">
    <property type="component" value="Unassembled WGS sequence"/>
</dbReference>
<dbReference type="AlphaFoldDB" id="A0AAD9YUS3"/>
<protein>
    <submittedName>
        <fullName evidence="2">Uncharacterized protein</fullName>
    </submittedName>
</protein>
<feature type="region of interest" description="Disordered" evidence="1">
    <location>
        <begin position="47"/>
        <end position="67"/>
    </location>
</feature>